<dbReference type="RefSeq" id="WP_191691376.1">
    <property type="nucleotide sequence ID" value="NZ_JACSQY010000011.1"/>
</dbReference>
<proteinExistence type="predicted"/>
<accession>A0ABR8PMA4</accession>
<name>A0ABR8PMA4_9BACL</name>
<organism evidence="1 2">
    <name type="scientific">Sporosarcina gallistercoris</name>
    <dbReference type="NCBI Taxonomy" id="2762245"/>
    <lineage>
        <taxon>Bacteria</taxon>
        <taxon>Bacillati</taxon>
        <taxon>Bacillota</taxon>
        <taxon>Bacilli</taxon>
        <taxon>Bacillales</taxon>
        <taxon>Caryophanaceae</taxon>
        <taxon>Sporosarcina</taxon>
    </lineage>
</organism>
<gene>
    <name evidence="1" type="ORF">H9659_13295</name>
</gene>
<reference evidence="1 2" key="1">
    <citation type="submission" date="2020-08" db="EMBL/GenBank/DDBJ databases">
        <title>A Genomic Blueprint of the Chicken Gut Microbiome.</title>
        <authorList>
            <person name="Gilroy R."/>
            <person name="Ravi A."/>
            <person name="Getino M."/>
            <person name="Pursley I."/>
            <person name="Horton D.L."/>
            <person name="Alikhan N.-F."/>
            <person name="Baker D."/>
            <person name="Gharbi K."/>
            <person name="Hall N."/>
            <person name="Watson M."/>
            <person name="Adriaenssens E.M."/>
            <person name="Foster-Nyarko E."/>
            <person name="Jarju S."/>
            <person name="Secka A."/>
            <person name="Antonio M."/>
            <person name="Oren A."/>
            <person name="Chaudhuri R."/>
            <person name="La Ragione R.M."/>
            <person name="Hildebrand F."/>
            <person name="Pallen M.J."/>
        </authorList>
    </citation>
    <scope>NUCLEOTIDE SEQUENCE [LARGE SCALE GENOMIC DNA]</scope>
    <source>
        <strain evidence="1 2">Sa3CUA8</strain>
    </source>
</reference>
<keyword evidence="2" id="KW-1185">Reference proteome</keyword>
<dbReference type="EMBL" id="JACSQY010000011">
    <property type="protein sequence ID" value="MBD7909306.1"/>
    <property type="molecule type" value="Genomic_DNA"/>
</dbReference>
<protein>
    <submittedName>
        <fullName evidence="1">Uncharacterized protein</fullName>
    </submittedName>
</protein>
<comment type="caution">
    <text evidence="1">The sequence shown here is derived from an EMBL/GenBank/DDBJ whole genome shotgun (WGS) entry which is preliminary data.</text>
</comment>
<dbReference type="Proteomes" id="UP000659496">
    <property type="component" value="Unassembled WGS sequence"/>
</dbReference>
<evidence type="ECO:0000313" key="2">
    <source>
        <dbReference type="Proteomes" id="UP000659496"/>
    </source>
</evidence>
<evidence type="ECO:0000313" key="1">
    <source>
        <dbReference type="EMBL" id="MBD7909306.1"/>
    </source>
</evidence>
<sequence>MKCKKALAAASAFLYGIVWSYRETWLGVGEIIGNDRESCLGVREFSPDDGQTLGSVEEHGIGLSRVTSPLSTSEVLPINPLTLLIWVPLSTNSARCRRNAKS</sequence>